<feature type="transmembrane region" description="Helical" evidence="2">
    <location>
        <begin position="207"/>
        <end position="228"/>
    </location>
</feature>
<dbReference type="AlphaFoldDB" id="A0A931B0C3"/>
<keyword evidence="2" id="KW-1133">Transmembrane helix</keyword>
<protein>
    <submittedName>
        <fullName evidence="3">Uncharacterized protein</fullName>
    </submittedName>
</protein>
<sequence>MARTKPGRTSQKKQKNGQPERRGLEWDGPARGRSRIPSRSAAREGFSCSGVIAFFAVLALTIGACVGVVIAVEGIGTQLGLRESPVLQMTIMDCVVVPSGKSTTTNCEGSGDPGRSGVTSGLWKIDDADADYRFGTRLDVRCTPSGDCTVISMGGFAEDLAGLAVALFFASMGLLSWVLLTGNMFAPRRLALARQWLGQFRRITRRVTLGWFGVLGAMLVAAFVLGVLG</sequence>
<dbReference type="EMBL" id="JADPRT010000004">
    <property type="protein sequence ID" value="MBF9068729.1"/>
    <property type="molecule type" value="Genomic_DNA"/>
</dbReference>
<evidence type="ECO:0000256" key="1">
    <source>
        <dbReference type="SAM" id="MobiDB-lite"/>
    </source>
</evidence>
<name>A0A931B0C3_9ACTN</name>
<gene>
    <name evidence="3" type="ORF">I2501_11915</name>
</gene>
<dbReference type="Proteomes" id="UP000657385">
    <property type="component" value="Unassembled WGS sequence"/>
</dbReference>
<keyword evidence="2" id="KW-0812">Transmembrane</keyword>
<keyword evidence="4" id="KW-1185">Reference proteome</keyword>
<evidence type="ECO:0000256" key="2">
    <source>
        <dbReference type="SAM" id="Phobius"/>
    </source>
</evidence>
<keyword evidence="2" id="KW-0472">Membrane</keyword>
<feature type="compositionally biased region" description="Basic and acidic residues" evidence="1">
    <location>
        <begin position="18"/>
        <end position="30"/>
    </location>
</feature>
<comment type="caution">
    <text evidence="3">The sequence shown here is derived from an EMBL/GenBank/DDBJ whole genome shotgun (WGS) entry which is preliminary data.</text>
</comment>
<feature type="transmembrane region" description="Helical" evidence="2">
    <location>
        <begin position="45"/>
        <end position="72"/>
    </location>
</feature>
<evidence type="ECO:0000313" key="3">
    <source>
        <dbReference type="EMBL" id="MBF9068729.1"/>
    </source>
</evidence>
<feature type="transmembrane region" description="Helical" evidence="2">
    <location>
        <begin position="160"/>
        <end position="186"/>
    </location>
</feature>
<dbReference type="RefSeq" id="WP_196193887.1">
    <property type="nucleotide sequence ID" value="NZ_JADPRT010000004.1"/>
</dbReference>
<reference evidence="3" key="1">
    <citation type="submission" date="2020-11" db="EMBL/GenBank/DDBJ databases">
        <title>Isolation and identification of active actinomycetes.</title>
        <authorList>
            <person name="Yu B."/>
        </authorList>
    </citation>
    <scope>NUCLEOTIDE SEQUENCE</scope>
    <source>
        <strain evidence="3">NEAU-YB345</strain>
    </source>
</reference>
<proteinExistence type="predicted"/>
<evidence type="ECO:0000313" key="4">
    <source>
        <dbReference type="Proteomes" id="UP000657385"/>
    </source>
</evidence>
<feature type="region of interest" description="Disordered" evidence="1">
    <location>
        <begin position="1"/>
        <end position="39"/>
    </location>
</feature>
<accession>A0A931B0C3</accession>
<organism evidence="3 4">
    <name type="scientific">Streptacidiphilus fuscans</name>
    <dbReference type="NCBI Taxonomy" id="2789292"/>
    <lineage>
        <taxon>Bacteria</taxon>
        <taxon>Bacillati</taxon>
        <taxon>Actinomycetota</taxon>
        <taxon>Actinomycetes</taxon>
        <taxon>Kitasatosporales</taxon>
        <taxon>Streptomycetaceae</taxon>
        <taxon>Streptacidiphilus</taxon>
    </lineage>
</organism>